<gene>
    <name evidence="3" type="ORF">ACFORO_15095</name>
</gene>
<dbReference type="Proteomes" id="UP001595764">
    <property type="component" value="Unassembled WGS sequence"/>
</dbReference>
<reference evidence="4" key="1">
    <citation type="journal article" date="2019" name="Int. J. Syst. Evol. Microbiol.">
        <title>The Global Catalogue of Microorganisms (GCM) 10K type strain sequencing project: providing services to taxonomists for standard genome sequencing and annotation.</title>
        <authorList>
            <consortium name="The Broad Institute Genomics Platform"/>
            <consortium name="The Broad Institute Genome Sequencing Center for Infectious Disease"/>
            <person name="Wu L."/>
            <person name="Ma J."/>
        </authorList>
    </citation>
    <scope>NUCLEOTIDE SEQUENCE [LARGE SCALE GENOMIC DNA]</scope>
    <source>
        <strain evidence="4">CGMCC 4.7682</strain>
    </source>
</reference>
<dbReference type="RefSeq" id="WP_377868067.1">
    <property type="nucleotide sequence ID" value="NZ_JBHMAY010000003.1"/>
</dbReference>
<organism evidence="3 4">
    <name type="scientific">Amycolatopsis halotolerans</name>
    <dbReference type="NCBI Taxonomy" id="330083"/>
    <lineage>
        <taxon>Bacteria</taxon>
        <taxon>Bacillati</taxon>
        <taxon>Actinomycetota</taxon>
        <taxon>Actinomycetes</taxon>
        <taxon>Pseudonocardiales</taxon>
        <taxon>Pseudonocardiaceae</taxon>
        <taxon>Amycolatopsis</taxon>
    </lineage>
</organism>
<dbReference type="Gene3D" id="3.40.50.1820">
    <property type="entry name" value="alpha/beta hydrolase"/>
    <property type="match status" value="1"/>
</dbReference>
<evidence type="ECO:0000313" key="3">
    <source>
        <dbReference type="EMBL" id="MFC3511503.1"/>
    </source>
</evidence>
<keyword evidence="3" id="KW-0378">Hydrolase</keyword>
<accession>A0ABV7QDS8</accession>
<dbReference type="EMBL" id="JBHRWI010000020">
    <property type="protein sequence ID" value="MFC3511503.1"/>
    <property type="molecule type" value="Genomic_DNA"/>
</dbReference>
<proteinExistence type="predicted"/>
<sequence length="545" mass="57536">MVAWADVRRWNTAAIGGVSDALNQRCNQLLALNDDVENAAKFDGWTGDAAGAASARGNSLISTLEQRVAEVSAVRRGAHEAQIAVERIAAVVAETDELARTNSWVIGGDGAVVAPPTSGQPPPPDVAAQREKIRVELVDRVEQILRRANDVDADLAAIMTRALRGEITERDAGTLAQAAAAGTAQSGLSIIGPPAGGTPGDNKAWWYSLSDTAKAAVLRDSPDLVRNLDGIPIVDRDTANRAVLHREIDKLQAEATEVSRANPNDPRSPHQADWPGKEKFDEIAGKLNGLRAIEERLNNIGPGGKQTFLIGLDASGDGKAIVSVGNPDAAKNVATYVPGTGAELGKIKGEMDRSDRMFDSAAKAGSPSTAVVSWVGYDAPDDVVPNAMSGDYADNAKKDLDRFQDGLRETHQGAPSHNTMIGHSYGTTVIGHAARDEHLNVDDIVFVASPGVGVNQASELGIPAEHVHSTVDPHDPIQLAPVHGIEPQNFSDANTFSAGPSNPKQSTEGPWYAFGYNAAAHSMYWDPGNKALNNMGRVIAGQPTF</sequence>
<evidence type="ECO:0000256" key="1">
    <source>
        <dbReference type="SAM" id="MobiDB-lite"/>
    </source>
</evidence>
<feature type="region of interest" description="Disordered" evidence="1">
    <location>
        <begin position="255"/>
        <end position="276"/>
    </location>
</feature>
<protein>
    <submittedName>
        <fullName evidence="3">Alpha/beta hydrolase</fullName>
    </submittedName>
</protein>
<dbReference type="InterPro" id="IPR029058">
    <property type="entry name" value="AB_hydrolase_fold"/>
</dbReference>
<feature type="domain" description="DUF1023" evidence="2">
    <location>
        <begin position="313"/>
        <end position="481"/>
    </location>
</feature>
<evidence type="ECO:0000259" key="2">
    <source>
        <dbReference type="Pfam" id="PF06259"/>
    </source>
</evidence>
<dbReference type="Pfam" id="PF06259">
    <property type="entry name" value="Abhydrolase_8"/>
    <property type="match status" value="1"/>
</dbReference>
<feature type="region of interest" description="Disordered" evidence="1">
    <location>
        <begin position="488"/>
        <end position="508"/>
    </location>
</feature>
<dbReference type="InterPro" id="IPR010427">
    <property type="entry name" value="DUF1023"/>
</dbReference>
<evidence type="ECO:0000313" key="4">
    <source>
        <dbReference type="Proteomes" id="UP001595764"/>
    </source>
</evidence>
<dbReference type="SUPFAM" id="SSF53474">
    <property type="entry name" value="alpha/beta-Hydrolases"/>
    <property type="match status" value="1"/>
</dbReference>
<comment type="caution">
    <text evidence="3">The sequence shown here is derived from an EMBL/GenBank/DDBJ whole genome shotgun (WGS) entry which is preliminary data.</text>
</comment>
<keyword evidence="4" id="KW-1185">Reference proteome</keyword>
<name>A0ABV7QDS8_9PSEU</name>
<feature type="compositionally biased region" description="Basic and acidic residues" evidence="1">
    <location>
        <begin position="267"/>
        <end position="276"/>
    </location>
</feature>
<dbReference type="GO" id="GO:0016787">
    <property type="term" value="F:hydrolase activity"/>
    <property type="evidence" value="ECO:0007669"/>
    <property type="project" value="UniProtKB-KW"/>
</dbReference>